<dbReference type="Pfam" id="PF01584">
    <property type="entry name" value="CheW"/>
    <property type="match status" value="1"/>
</dbReference>
<dbReference type="GO" id="GO:0006935">
    <property type="term" value="P:chemotaxis"/>
    <property type="evidence" value="ECO:0007669"/>
    <property type="project" value="InterPro"/>
</dbReference>
<keyword evidence="3" id="KW-1185">Reference proteome</keyword>
<sequence length="154" mass="17436">MGTINQFIIFKLASEEFGVEITKVQEILKPQPVTKLPQAADFIEGITNLRGDIITIIDLRKRLDFPLDNEGEDRILVVKINDIDVGFIVDDASEVIRIEEEQIVAPKKGIAGIKTEYLEGIAKLEKRLIILLDLDKILTTEEQIKIEEITESHQ</sequence>
<accession>A0A1C0A5W6</accession>
<dbReference type="RefSeq" id="WP_068719454.1">
    <property type="nucleotide sequence ID" value="NZ_LWDV01000010.1"/>
</dbReference>
<reference evidence="3" key="1">
    <citation type="submission" date="2016-07" db="EMBL/GenBank/DDBJ databases">
        <authorList>
            <person name="Florea S."/>
            <person name="Webb J.S."/>
            <person name="Jaromczyk J."/>
            <person name="Schardl C.L."/>
        </authorList>
    </citation>
    <scope>NUCLEOTIDE SEQUENCE [LARGE SCALE GENOMIC DNA]</scope>
    <source>
        <strain evidence="3">Z6</strain>
    </source>
</reference>
<dbReference type="Gene3D" id="2.30.30.40">
    <property type="entry name" value="SH3 Domains"/>
    <property type="match status" value="1"/>
</dbReference>
<dbReference type="OrthoDB" id="9794382at2"/>
<dbReference type="SUPFAM" id="SSF50341">
    <property type="entry name" value="CheW-like"/>
    <property type="match status" value="1"/>
</dbReference>
<dbReference type="PANTHER" id="PTHR22617">
    <property type="entry name" value="CHEMOTAXIS SENSOR HISTIDINE KINASE-RELATED"/>
    <property type="match status" value="1"/>
</dbReference>
<comment type="caution">
    <text evidence="2">The sequence shown here is derived from an EMBL/GenBank/DDBJ whole genome shotgun (WGS) entry which is preliminary data.</text>
</comment>
<gene>
    <name evidence="2" type="ORF">U472_14480</name>
</gene>
<reference evidence="2 3" key="2">
    <citation type="submission" date="2016-08" db="EMBL/GenBank/DDBJ databases">
        <title>Orenia metallireducens sp. nov. strain Z6, a Novel Metal-reducing Firmicute from the Deep Subsurface.</title>
        <authorList>
            <person name="Maxim B.I."/>
            <person name="Kenneth K."/>
            <person name="Flynn T.M."/>
            <person name="Oloughlin E.J."/>
            <person name="Locke R.A."/>
            <person name="Weber J.R."/>
            <person name="Egan S.M."/>
            <person name="Mackie R.I."/>
            <person name="Cann I.K."/>
        </authorList>
    </citation>
    <scope>NUCLEOTIDE SEQUENCE [LARGE SCALE GENOMIC DNA]</scope>
    <source>
        <strain evidence="2 3">Z6</strain>
    </source>
</reference>
<dbReference type="PANTHER" id="PTHR22617:SF23">
    <property type="entry name" value="CHEMOTAXIS PROTEIN CHEW"/>
    <property type="match status" value="1"/>
</dbReference>
<dbReference type="InterPro" id="IPR039315">
    <property type="entry name" value="CheW"/>
</dbReference>
<dbReference type="EMBL" id="LWDV01000010">
    <property type="protein sequence ID" value="OCL25542.1"/>
    <property type="molecule type" value="Genomic_DNA"/>
</dbReference>
<evidence type="ECO:0000313" key="2">
    <source>
        <dbReference type="EMBL" id="OCL25542.1"/>
    </source>
</evidence>
<dbReference type="CDD" id="cd00732">
    <property type="entry name" value="CheW"/>
    <property type="match status" value="1"/>
</dbReference>
<dbReference type="Proteomes" id="UP000093514">
    <property type="component" value="Unassembled WGS sequence"/>
</dbReference>
<dbReference type="InterPro" id="IPR036061">
    <property type="entry name" value="CheW-like_dom_sf"/>
</dbReference>
<name>A0A1C0A5W6_9FIRM</name>
<dbReference type="GO" id="GO:0005829">
    <property type="term" value="C:cytosol"/>
    <property type="evidence" value="ECO:0007669"/>
    <property type="project" value="TreeGrafter"/>
</dbReference>
<protein>
    <submittedName>
        <fullName evidence="2">Chemotaxis protein CheW</fullName>
    </submittedName>
</protein>
<evidence type="ECO:0000313" key="3">
    <source>
        <dbReference type="Proteomes" id="UP000093514"/>
    </source>
</evidence>
<dbReference type="SMART" id="SM00260">
    <property type="entry name" value="CheW"/>
    <property type="match status" value="1"/>
</dbReference>
<organism evidence="2 3">
    <name type="scientific">Orenia metallireducens</name>
    <dbReference type="NCBI Taxonomy" id="1413210"/>
    <lineage>
        <taxon>Bacteria</taxon>
        <taxon>Bacillati</taxon>
        <taxon>Bacillota</taxon>
        <taxon>Clostridia</taxon>
        <taxon>Halanaerobiales</taxon>
        <taxon>Halobacteroidaceae</taxon>
        <taxon>Orenia</taxon>
    </lineage>
</organism>
<dbReference type="AlphaFoldDB" id="A0A1C0A5W6"/>
<evidence type="ECO:0000259" key="1">
    <source>
        <dbReference type="PROSITE" id="PS50851"/>
    </source>
</evidence>
<feature type="domain" description="CheW-like" evidence="1">
    <location>
        <begin position="4"/>
        <end position="143"/>
    </location>
</feature>
<dbReference type="PROSITE" id="PS50851">
    <property type="entry name" value="CHEW"/>
    <property type="match status" value="1"/>
</dbReference>
<dbReference type="Gene3D" id="2.40.50.180">
    <property type="entry name" value="CheA-289, Domain 4"/>
    <property type="match status" value="1"/>
</dbReference>
<dbReference type="InterPro" id="IPR002545">
    <property type="entry name" value="CheW-lke_dom"/>
</dbReference>
<dbReference type="GO" id="GO:0007165">
    <property type="term" value="P:signal transduction"/>
    <property type="evidence" value="ECO:0007669"/>
    <property type="project" value="InterPro"/>
</dbReference>
<proteinExistence type="predicted"/>